<proteinExistence type="predicted"/>
<keyword evidence="3" id="KW-1185">Reference proteome</keyword>
<comment type="caution">
    <text evidence="2">The sequence shown here is derived from an EMBL/GenBank/DDBJ whole genome shotgun (WGS) entry which is preliminary data.</text>
</comment>
<dbReference type="Proteomes" id="UP000300142">
    <property type="component" value="Unassembled WGS sequence"/>
</dbReference>
<dbReference type="InterPro" id="IPR001296">
    <property type="entry name" value="Glyco_trans_1"/>
</dbReference>
<dbReference type="RefSeq" id="WP_307722509.1">
    <property type="nucleotide sequence ID" value="NZ_BJCE01000029.1"/>
</dbReference>
<evidence type="ECO:0000313" key="2">
    <source>
        <dbReference type="EMBL" id="GCL36188.1"/>
    </source>
</evidence>
<dbReference type="SUPFAM" id="SSF53756">
    <property type="entry name" value="UDP-Glycosyltransferase/glycogen phosphorylase"/>
    <property type="match status" value="1"/>
</dbReference>
<gene>
    <name evidence="2" type="ORF">SR1949_12900</name>
</gene>
<keyword evidence="2" id="KW-0808">Transferase</keyword>
<sequence>MLTINENIISQETIYHCSGVDIRGNGGMETYISSLINFPMNGVMKTHINSVKNLEQSQCKLLHLHDPELLLELTGECPAVLTLHNHCTYCPSGTKYLADRQKQCDRNMYPLGCAWGHLVDGCGSRRPQKMFDNLRNSYNFLSTAKKINIPVIANSNYVREQIINNGLSPDQVITLHCGVQQPTYPTASLTPEIHQNQRILFVGRIVPDKGIEWLVKALAKTHSQIHLDIAGEGWIKSKMEKLAQKMGLSNRITWHGWCNKDKLKTLYQQCLAVVFPSLWPEPAGLVTLEAYAHYRPIIASAVGGIPEYVQDGKTGILVPANDTRKLADAINQLATNYHQSRGMGEQGQAWFQQEFTLDLHIQRLETIYAKTIADFSLKTSRNEKITNLNYDYKYSNIRTSG</sequence>
<name>A0A479ZXY9_9CYAN</name>
<organism evidence="2 3">
    <name type="scientific">Sphaerospermopsis reniformis</name>
    <dbReference type="NCBI Taxonomy" id="531300"/>
    <lineage>
        <taxon>Bacteria</taxon>
        <taxon>Bacillati</taxon>
        <taxon>Cyanobacteriota</taxon>
        <taxon>Cyanophyceae</taxon>
        <taxon>Nostocales</taxon>
        <taxon>Aphanizomenonaceae</taxon>
        <taxon>Sphaerospermopsis</taxon>
    </lineage>
</organism>
<dbReference type="PANTHER" id="PTHR12526:SF635">
    <property type="entry name" value="GLYCOSYL TRANSFERASE GROUP 1"/>
    <property type="match status" value="1"/>
</dbReference>
<evidence type="ECO:0000259" key="1">
    <source>
        <dbReference type="Pfam" id="PF00534"/>
    </source>
</evidence>
<dbReference type="EMBL" id="BJCE01000029">
    <property type="protein sequence ID" value="GCL36188.1"/>
    <property type="molecule type" value="Genomic_DNA"/>
</dbReference>
<dbReference type="AlphaFoldDB" id="A0A479ZXY9"/>
<protein>
    <submittedName>
        <fullName evidence="2">Glycosyl transferase, group 1</fullName>
    </submittedName>
</protein>
<dbReference type="Pfam" id="PF00534">
    <property type="entry name" value="Glycos_transf_1"/>
    <property type="match status" value="1"/>
</dbReference>
<reference evidence="3" key="1">
    <citation type="submission" date="2019-02" db="EMBL/GenBank/DDBJ databases">
        <title>Draft genome sequence of Sphaerospermopsis reniformis NIES-1949.</title>
        <authorList>
            <person name="Yamaguchi H."/>
            <person name="Suzuki S."/>
            <person name="Kawachi M."/>
        </authorList>
    </citation>
    <scope>NUCLEOTIDE SEQUENCE [LARGE SCALE GENOMIC DNA]</scope>
    <source>
        <strain evidence="3">NIES-1949</strain>
    </source>
</reference>
<dbReference type="PANTHER" id="PTHR12526">
    <property type="entry name" value="GLYCOSYLTRANSFERASE"/>
    <property type="match status" value="1"/>
</dbReference>
<dbReference type="Gene3D" id="3.40.50.2000">
    <property type="entry name" value="Glycogen Phosphorylase B"/>
    <property type="match status" value="2"/>
</dbReference>
<evidence type="ECO:0000313" key="3">
    <source>
        <dbReference type="Proteomes" id="UP000300142"/>
    </source>
</evidence>
<dbReference type="CDD" id="cd03801">
    <property type="entry name" value="GT4_PimA-like"/>
    <property type="match status" value="1"/>
</dbReference>
<accession>A0A479ZXY9</accession>
<feature type="domain" description="Glycosyl transferase family 1" evidence="1">
    <location>
        <begin position="196"/>
        <end position="349"/>
    </location>
</feature>
<dbReference type="GO" id="GO:0016757">
    <property type="term" value="F:glycosyltransferase activity"/>
    <property type="evidence" value="ECO:0007669"/>
    <property type="project" value="InterPro"/>
</dbReference>